<comment type="caution">
    <text evidence="1">The sequence shown here is derived from an EMBL/GenBank/DDBJ whole genome shotgun (WGS) entry which is preliminary data.</text>
</comment>
<dbReference type="Proteomes" id="UP000256794">
    <property type="component" value="Unassembled WGS sequence"/>
</dbReference>
<keyword evidence="2" id="KW-1185">Reference proteome</keyword>
<accession>A0AAQ0HNC0</accession>
<reference evidence="1 2" key="1">
    <citation type="submission" date="2018-08" db="EMBL/GenBank/DDBJ databases">
        <title>Genomic Encyclopedia of Archaeal and Bacterial Type Strains, Phase II (KMG-II): from individual species to whole genera.</title>
        <authorList>
            <person name="Goeker M."/>
        </authorList>
    </citation>
    <scope>NUCLEOTIDE SEQUENCE [LARGE SCALE GENOMIC DNA]</scope>
    <source>
        <strain evidence="1 2">DSM 582</strain>
    </source>
</reference>
<dbReference type="EMBL" id="QUMX01000002">
    <property type="protein sequence ID" value="REG55899.1"/>
    <property type="molecule type" value="Genomic_DNA"/>
</dbReference>
<evidence type="ECO:0000313" key="2">
    <source>
        <dbReference type="Proteomes" id="UP000256794"/>
    </source>
</evidence>
<proteinExistence type="predicted"/>
<gene>
    <name evidence="1" type="ORF">ATH84_1002348</name>
</gene>
<evidence type="ECO:0000313" key="1">
    <source>
        <dbReference type="EMBL" id="REG55899.1"/>
    </source>
</evidence>
<name>A0AAQ0HNC0_PARVE</name>
<sequence length="220" mass="24315">MALFRITAYLGTPVCLGKTYLTLDAILYGILAEMREVRGVDTDPIKDIPLRQVDGLFLSSRAYFNNPVHHGEIKTGGVRLAKDLADTPLFLQPSRDRYYKVNTTNGPLKAHLTRYQCIAAQSVSWIAEGEAAKVQRLLESADGIGARRKEGYGVLRRIELESADGLSPLLDEKGEARRPIPVRFSAHSAPATASLTAVDTWRPPYWDASNAEECHIPRPA</sequence>
<dbReference type="AlphaFoldDB" id="A0AAQ0HNC0"/>
<organism evidence="1 2">
    <name type="scientific">Paracoccus versutus</name>
    <name type="common">Thiobacillus versutus</name>
    <dbReference type="NCBI Taxonomy" id="34007"/>
    <lineage>
        <taxon>Bacteria</taxon>
        <taxon>Pseudomonadati</taxon>
        <taxon>Pseudomonadota</taxon>
        <taxon>Alphaproteobacteria</taxon>
        <taxon>Rhodobacterales</taxon>
        <taxon>Paracoccaceae</taxon>
        <taxon>Paracoccus</taxon>
    </lineage>
</organism>
<protein>
    <submittedName>
        <fullName evidence="1">CRISPR type IV-associated protein Csf3</fullName>
    </submittedName>
</protein>